<evidence type="ECO:0000313" key="2">
    <source>
        <dbReference type="Proteomes" id="UP000187417"/>
    </source>
</evidence>
<proteinExistence type="predicted"/>
<dbReference type="AlphaFoldDB" id="A0A1Q6F8D1"/>
<dbReference type="Pfam" id="PF19514">
    <property type="entry name" value="MobC_2"/>
    <property type="match status" value="1"/>
</dbReference>
<comment type="caution">
    <text evidence="1">The sequence shown here is derived from an EMBL/GenBank/DDBJ whole genome shotgun (WGS) entry which is preliminary data.</text>
</comment>
<evidence type="ECO:0000313" key="1">
    <source>
        <dbReference type="EMBL" id="OKY95127.1"/>
    </source>
</evidence>
<protein>
    <submittedName>
        <fullName evidence="1">Mobilization protein</fullName>
    </submittedName>
</protein>
<accession>A0A1Q6F8D1</accession>
<dbReference type="Proteomes" id="UP000187417">
    <property type="component" value="Unassembled WGS sequence"/>
</dbReference>
<organism evidence="1 2">
    <name type="scientific">Alistipes putredinis</name>
    <dbReference type="NCBI Taxonomy" id="28117"/>
    <lineage>
        <taxon>Bacteria</taxon>
        <taxon>Pseudomonadati</taxon>
        <taxon>Bacteroidota</taxon>
        <taxon>Bacteroidia</taxon>
        <taxon>Bacteroidales</taxon>
        <taxon>Rikenellaceae</taxon>
        <taxon>Alistipes</taxon>
    </lineage>
</organism>
<name>A0A1Q6F8D1_9BACT</name>
<reference evidence="1 2" key="1">
    <citation type="journal article" date="2016" name="Nat. Biotechnol.">
        <title>Measurement of bacterial replication rates in microbial communities.</title>
        <authorList>
            <person name="Brown C.T."/>
            <person name="Olm M.R."/>
            <person name="Thomas B.C."/>
            <person name="Banfield J.F."/>
        </authorList>
    </citation>
    <scope>NUCLEOTIDE SEQUENCE [LARGE SCALE GENOMIC DNA]</scope>
    <source>
        <strain evidence="1">CAG:67_53_122</strain>
    </source>
</reference>
<sequence>MDTNRKQTDKTGKKPRTPSYKYSFRLNEEQNIRFNELLCQAGLEHNRSRFIVKRLFGEEFVVIKRDPSKVQFIARLNDFYFQFQKLGNNYNQVVKAINAHFSNVAIPHQIAALEQRTRELKALSIEILNLAKRAAEWLRI</sequence>
<dbReference type="InterPro" id="IPR045788">
    <property type="entry name" value="MobC_2"/>
</dbReference>
<gene>
    <name evidence="1" type="ORF">BHV66_04210</name>
</gene>
<dbReference type="EMBL" id="MNQH01000016">
    <property type="protein sequence ID" value="OKY95127.1"/>
    <property type="molecule type" value="Genomic_DNA"/>
</dbReference>